<evidence type="ECO:0000256" key="1">
    <source>
        <dbReference type="ARBA" id="ARBA00004651"/>
    </source>
</evidence>
<feature type="domain" description="MacB-like periplasmic core" evidence="8">
    <location>
        <begin position="26"/>
        <end position="228"/>
    </location>
</feature>
<accession>A0A0F7FGK1</accession>
<name>A0A0F7FGK1_9CREN</name>
<evidence type="ECO:0008006" key="11">
    <source>
        <dbReference type="Google" id="ProtNLM"/>
    </source>
</evidence>
<dbReference type="GeneID" id="25400916"/>
<dbReference type="KEGG" id="thf:MA03_01755"/>
<feature type="domain" description="ABC3 transporter permease C-terminal" evidence="7">
    <location>
        <begin position="263"/>
        <end position="378"/>
    </location>
</feature>
<evidence type="ECO:0000313" key="9">
    <source>
        <dbReference type="EMBL" id="AKG38264.1"/>
    </source>
</evidence>
<dbReference type="PANTHER" id="PTHR30489:SF0">
    <property type="entry name" value="LIPOPROTEIN-RELEASING SYSTEM TRANSMEMBRANE PROTEIN LOLE"/>
    <property type="match status" value="1"/>
</dbReference>
<keyword evidence="3 6" id="KW-0812">Transmembrane</keyword>
<evidence type="ECO:0000256" key="6">
    <source>
        <dbReference type="SAM" id="Phobius"/>
    </source>
</evidence>
<keyword evidence="10" id="KW-1185">Reference proteome</keyword>
<evidence type="ECO:0000256" key="2">
    <source>
        <dbReference type="ARBA" id="ARBA00022475"/>
    </source>
</evidence>
<dbReference type="PATRIC" id="fig|1550241.5.peg.358"/>
<dbReference type="GO" id="GO:0044874">
    <property type="term" value="P:lipoprotein localization to outer membrane"/>
    <property type="evidence" value="ECO:0007669"/>
    <property type="project" value="TreeGrafter"/>
</dbReference>
<dbReference type="InterPro" id="IPR025857">
    <property type="entry name" value="MacB_PCD"/>
</dbReference>
<evidence type="ECO:0000256" key="4">
    <source>
        <dbReference type="ARBA" id="ARBA00022989"/>
    </source>
</evidence>
<evidence type="ECO:0000259" key="8">
    <source>
        <dbReference type="Pfam" id="PF12704"/>
    </source>
</evidence>
<dbReference type="HOGENOM" id="CLU_000604_8_1_2"/>
<reference evidence="9 10" key="1">
    <citation type="journal article" date="2015" name="Stand. Genomic Sci.">
        <title>Complete genome sequence of and proposal of Thermofilum uzonense sp. nov. a novel hyperthermophilic crenarchaeon and emended description of the genus Thermofilum.</title>
        <authorList>
            <person name="Toshchakov S.V."/>
            <person name="Korzhenkov A.A."/>
            <person name="Samarov N.I."/>
            <person name="Mazunin I.O."/>
            <person name="Mozhey O.I."/>
            <person name="Shmyr I.S."/>
            <person name="Derbikova K.S."/>
            <person name="Taranov E.A."/>
            <person name="Dominova I.N."/>
            <person name="Bonch-Osmolovskaya E.A."/>
            <person name="Patrushev M.V."/>
            <person name="Podosokorskaya O.A."/>
            <person name="Kublanov I.V."/>
        </authorList>
    </citation>
    <scope>NUCLEOTIDE SEQUENCE [LARGE SCALE GENOMIC DNA]</scope>
    <source>
        <strain evidence="9 10">1807-2</strain>
    </source>
</reference>
<dbReference type="GO" id="GO:0098797">
    <property type="term" value="C:plasma membrane protein complex"/>
    <property type="evidence" value="ECO:0007669"/>
    <property type="project" value="TreeGrafter"/>
</dbReference>
<dbReference type="RefSeq" id="WP_052883626.1">
    <property type="nucleotide sequence ID" value="NZ_CP009961.1"/>
</dbReference>
<dbReference type="Pfam" id="PF12704">
    <property type="entry name" value="MacB_PCD"/>
    <property type="match status" value="1"/>
</dbReference>
<proteinExistence type="predicted"/>
<keyword evidence="4 6" id="KW-1133">Transmembrane helix</keyword>
<dbReference type="PANTHER" id="PTHR30489">
    <property type="entry name" value="LIPOPROTEIN-RELEASING SYSTEM TRANSMEMBRANE PROTEIN LOLE"/>
    <property type="match status" value="1"/>
</dbReference>
<evidence type="ECO:0000256" key="3">
    <source>
        <dbReference type="ARBA" id="ARBA00022692"/>
    </source>
</evidence>
<dbReference type="STRING" id="1550241.MA03_01755"/>
<dbReference type="Proteomes" id="UP000067434">
    <property type="component" value="Chromosome"/>
</dbReference>
<sequence>MSRQSLLFVALKFVERDILFKKLIATLTILAIASGVATFISLRILSVGSRTAAQSIVEQVLPGEVVVYGQGLYDVSEDVLNEIKRIPGVKDVTPAILVTGYIGRNAVFVLGVRPEDIKNVVSKVVNGSVFNTLAGPYAIADVGLAKKLDLKVGDKVTVKPPYGSFFRQYEIIGIAEVTMKIEEIGAAGGYIILPLREAQTLLGRPGYVSMAVVKVEEGVDPVAVKNLISVIYPGSRVMMREEVIGVVFKVMSLIEGLLLSTTLVGLAVAVFGTTSTITSTVREHQREIAIMRTQGASRRSVATIFIMEALIYGVTGGLLGLVFGVLGAQVGIGIVASYGFLNPPLILEPLTLLLGVTLATLLSVVSSLYPIWRATSIRPVEVLKSE</sequence>
<dbReference type="AlphaFoldDB" id="A0A0F7FGK1"/>
<gene>
    <name evidence="9" type="ORF">MA03_01755</name>
</gene>
<keyword evidence="5 6" id="KW-0472">Membrane</keyword>
<dbReference type="InterPro" id="IPR003838">
    <property type="entry name" value="ABC3_permease_C"/>
</dbReference>
<feature type="transmembrane region" description="Helical" evidence="6">
    <location>
        <begin position="350"/>
        <end position="372"/>
    </location>
</feature>
<dbReference type="Pfam" id="PF02687">
    <property type="entry name" value="FtsX"/>
    <property type="match status" value="1"/>
</dbReference>
<evidence type="ECO:0000256" key="5">
    <source>
        <dbReference type="ARBA" id="ARBA00023136"/>
    </source>
</evidence>
<dbReference type="OrthoDB" id="30852at2157"/>
<dbReference type="InterPro" id="IPR051447">
    <property type="entry name" value="Lipoprotein-release_system"/>
</dbReference>
<feature type="transmembrane region" description="Helical" evidence="6">
    <location>
        <begin position="246"/>
        <end position="271"/>
    </location>
</feature>
<comment type="subcellular location">
    <subcellularLocation>
        <location evidence="1">Cell membrane</location>
        <topology evidence="1">Multi-pass membrane protein</topology>
    </subcellularLocation>
</comment>
<evidence type="ECO:0000259" key="7">
    <source>
        <dbReference type="Pfam" id="PF02687"/>
    </source>
</evidence>
<evidence type="ECO:0000313" key="10">
    <source>
        <dbReference type="Proteomes" id="UP000067434"/>
    </source>
</evidence>
<organism evidence="9 10">
    <name type="scientific">Infirmifilum uzonense</name>
    <dbReference type="NCBI Taxonomy" id="1550241"/>
    <lineage>
        <taxon>Archaea</taxon>
        <taxon>Thermoproteota</taxon>
        <taxon>Thermoprotei</taxon>
        <taxon>Thermofilales</taxon>
        <taxon>Thermofilaceae</taxon>
        <taxon>Infirmifilum</taxon>
    </lineage>
</organism>
<feature type="transmembrane region" description="Helical" evidence="6">
    <location>
        <begin position="309"/>
        <end position="338"/>
    </location>
</feature>
<feature type="transmembrane region" description="Helical" evidence="6">
    <location>
        <begin position="26"/>
        <end position="45"/>
    </location>
</feature>
<keyword evidence="2" id="KW-1003">Cell membrane</keyword>
<dbReference type="EMBL" id="CP009961">
    <property type="protein sequence ID" value="AKG38264.1"/>
    <property type="molecule type" value="Genomic_DNA"/>
</dbReference>
<protein>
    <recommendedName>
        <fullName evidence="11">ABC transporter permease</fullName>
    </recommendedName>
</protein>